<dbReference type="CDD" id="cd01837">
    <property type="entry name" value="SGNH_plant_lipase_like"/>
    <property type="match status" value="1"/>
</dbReference>
<feature type="chain" id="PRO_5042217920" evidence="8">
    <location>
        <begin position="26"/>
        <end position="354"/>
    </location>
</feature>
<keyword evidence="5" id="KW-0378">Hydrolase</keyword>
<name>A0AAD4P4B7_PERFH</name>
<evidence type="ECO:0000256" key="8">
    <source>
        <dbReference type="SAM" id="SignalP"/>
    </source>
</evidence>
<dbReference type="InterPro" id="IPR035669">
    <property type="entry name" value="SGNH_plant_lipase-like"/>
</dbReference>
<evidence type="ECO:0000256" key="3">
    <source>
        <dbReference type="ARBA" id="ARBA00022525"/>
    </source>
</evidence>
<proteinExistence type="inferred from homology"/>
<reference evidence="9 10" key="1">
    <citation type="journal article" date="2021" name="Nat. Commun.">
        <title>Incipient diploidization of the medicinal plant Perilla within 10,000 years.</title>
        <authorList>
            <person name="Zhang Y."/>
            <person name="Shen Q."/>
            <person name="Leng L."/>
            <person name="Zhang D."/>
            <person name="Chen S."/>
            <person name="Shi Y."/>
            <person name="Ning Z."/>
            <person name="Chen S."/>
        </authorList>
    </citation>
    <scope>NUCLEOTIDE SEQUENCE [LARGE SCALE GENOMIC DNA]</scope>
    <source>
        <strain evidence="10">cv. PC099</strain>
    </source>
</reference>
<evidence type="ECO:0000256" key="7">
    <source>
        <dbReference type="ARBA" id="ARBA00023098"/>
    </source>
</evidence>
<comment type="subcellular location">
    <subcellularLocation>
        <location evidence="1">Secreted</location>
    </subcellularLocation>
</comment>
<dbReference type="GO" id="GO:0016042">
    <property type="term" value="P:lipid catabolic process"/>
    <property type="evidence" value="ECO:0007669"/>
    <property type="project" value="UniProtKB-KW"/>
</dbReference>
<dbReference type="InterPro" id="IPR036514">
    <property type="entry name" value="SGNH_hydro_sf"/>
</dbReference>
<dbReference type="PANTHER" id="PTHR45650:SF9">
    <property type="entry name" value="SGNH HYDROLASE-TYPE ESTERASE DOMAIN-CONTAINING PROTEIN"/>
    <property type="match status" value="1"/>
</dbReference>
<dbReference type="PANTHER" id="PTHR45650">
    <property type="entry name" value="GDSL-LIKE LIPASE/ACYLHYDROLASE-RELATED"/>
    <property type="match status" value="1"/>
</dbReference>
<evidence type="ECO:0000256" key="6">
    <source>
        <dbReference type="ARBA" id="ARBA00022963"/>
    </source>
</evidence>
<evidence type="ECO:0000256" key="2">
    <source>
        <dbReference type="ARBA" id="ARBA00008668"/>
    </source>
</evidence>
<dbReference type="Pfam" id="PF00657">
    <property type="entry name" value="Lipase_GDSL"/>
    <property type="match status" value="1"/>
</dbReference>
<evidence type="ECO:0000256" key="4">
    <source>
        <dbReference type="ARBA" id="ARBA00022729"/>
    </source>
</evidence>
<accession>A0AAD4P4B7</accession>
<keyword evidence="4 8" id="KW-0732">Signal</keyword>
<sequence length="354" mass="38498">MSHSNITIICFFLLLNLVVFPFAAAVGEAQFPCFFIFGDSMVDNGNNNYLHTAAKVNYLPYGIDFPAGPTGRFTNGRNAADVIAQLLGFDKSIPPFANATNEDILGGVNYGSGGAGILDDSGSVFGDVVSMNEQLTNHEVAISRLAALLGSKSAAKKHLKSCLYYVGMGNNDYLGNYLPKYYASTTQYTPKQFATVAIKQYAKQLRRLYYNGARKVAVIAPGKLGCVPQQLSTYGATEGSICVETSNDIVQIFNEKLELLINDLNKRLPNANFLYTADVPDQGAYANMTNLTEPCCPVSTESLGHCVVGSIPCSNRDEYYFWDSYHPTEAAVLLSANIVHNAMSPFFTKLLDVL</sequence>
<keyword evidence="7" id="KW-0443">Lipid metabolism</keyword>
<dbReference type="EMBL" id="SDAM02000175">
    <property type="protein sequence ID" value="KAH6825567.1"/>
    <property type="molecule type" value="Genomic_DNA"/>
</dbReference>
<dbReference type="GO" id="GO:0005576">
    <property type="term" value="C:extracellular region"/>
    <property type="evidence" value="ECO:0007669"/>
    <property type="project" value="UniProtKB-SubCell"/>
</dbReference>
<gene>
    <name evidence="9" type="ORF">C2S53_016373</name>
</gene>
<keyword evidence="3" id="KW-0964">Secreted</keyword>
<dbReference type="Proteomes" id="UP001190926">
    <property type="component" value="Unassembled WGS sequence"/>
</dbReference>
<dbReference type="GO" id="GO:0016788">
    <property type="term" value="F:hydrolase activity, acting on ester bonds"/>
    <property type="evidence" value="ECO:0007669"/>
    <property type="project" value="InterPro"/>
</dbReference>
<dbReference type="InterPro" id="IPR051238">
    <property type="entry name" value="GDSL_esterase/lipase"/>
</dbReference>
<dbReference type="AlphaFoldDB" id="A0AAD4P4B7"/>
<evidence type="ECO:0000256" key="1">
    <source>
        <dbReference type="ARBA" id="ARBA00004613"/>
    </source>
</evidence>
<dbReference type="InterPro" id="IPR001087">
    <property type="entry name" value="GDSL"/>
</dbReference>
<evidence type="ECO:0000313" key="9">
    <source>
        <dbReference type="EMBL" id="KAH6825567.1"/>
    </source>
</evidence>
<evidence type="ECO:0000313" key="10">
    <source>
        <dbReference type="Proteomes" id="UP001190926"/>
    </source>
</evidence>
<organism evidence="9 10">
    <name type="scientific">Perilla frutescens var. hirtella</name>
    <name type="common">Perilla citriodora</name>
    <name type="synonym">Perilla setoyensis</name>
    <dbReference type="NCBI Taxonomy" id="608512"/>
    <lineage>
        <taxon>Eukaryota</taxon>
        <taxon>Viridiplantae</taxon>
        <taxon>Streptophyta</taxon>
        <taxon>Embryophyta</taxon>
        <taxon>Tracheophyta</taxon>
        <taxon>Spermatophyta</taxon>
        <taxon>Magnoliopsida</taxon>
        <taxon>eudicotyledons</taxon>
        <taxon>Gunneridae</taxon>
        <taxon>Pentapetalae</taxon>
        <taxon>asterids</taxon>
        <taxon>lamiids</taxon>
        <taxon>Lamiales</taxon>
        <taxon>Lamiaceae</taxon>
        <taxon>Nepetoideae</taxon>
        <taxon>Elsholtzieae</taxon>
        <taxon>Perilla</taxon>
    </lineage>
</organism>
<evidence type="ECO:0000256" key="5">
    <source>
        <dbReference type="ARBA" id="ARBA00022801"/>
    </source>
</evidence>
<keyword evidence="10" id="KW-1185">Reference proteome</keyword>
<dbReference type="Gene3D" id="3.40.50.1110">
    <property type="entry name" value="SGNH hydrolase"/>
    <property type="match status" value="1"/>
</dbReference>
<comment type="similarity">
    <text evidence="2">Belongs to the 'GDSL' lipolytic enzyme family.</text>
</comment>
<keyword evidence="6" id="KW-0442">Lipid degradation</keyword>
<dbReference type="SUPFAM" id="SSF52266">
    <property type="entry name" value="SGNH hydrolase"/>
    <property type="match status" value="1"/>
</dbReference>
<feature type="signal peptide" evidence="8">
    <location>
        <begin position="1"/>
        <end position="25"/>
    </location>
</feature>
<protein>
    <submittedName>
        <fullName evidence="9">Uncharacterized protein</fullName>
    </submittedName>
</protein>
<comment type="caution">
    <text evidence="9">The sequence shown here is derived from an EMBL/GenBank/DDBJ whole genome shotgun (WGS) entry which is preliminary data.</text>
</comment>